<evidence type="ECO:0000256" key="9">
    <source>
        <dbReference type="SAM" id="Phobius"/>
    </source>
</evidence>
<dbReference type="Gene3D" id="1.20.1420.30">
    <property type="entry name" value="NCX, central ion-binding region"/>
    <property type="match status" value="2"/>
</dbReference>
<evidence type="ECO:0000313" key="11">
    <source>
        <dbReference type="EMBL" id="CAK9254640.1"/>
    </source>
</evidence>
<evidence type="ECO:0000256" key="6">
    <source>
        <dbReference type="ARBA" id="ARBA00023136"/>
    </source>
</evidence>
<feature type="transmembrane region" description="Helical" evidence="9">
    <location>
        <begin position="486"/>
        <end position="510"/>
    </location>
</feature>
<keyword evidence="7" id="KW-0406">Ion transport</keyword>
<evidence type="ECO:0000256" key="7">
    <source>
        <dbReference type="ARBA" id="ARBA00023201"/>
    </source>
</evidence>
<dbReference type="InterPro" id="IPR044880">
    <property type="entry name" value="NCX_ion-bd_dom_sf"/>
</dbReference>
<dbReference type="Pfam" id="PF01699">
    <property type="entry name" value="Na_Ca_ex"/>
    <property type="match status" value="2"/>
</dbReference>
<feature type="transmembrane region" description="Helical" evidence="9">
    <location>
        <begin position="275"/>
        <end position="295"/>
    </location>
</feature>
<feature type="transmembrane region" description="Helical" evidence="9">
    <location>
        <begin position="462"/>
        <end position="480"/>
    </location>
</feature>
<evidence type="ECO:0000256" key="4">
    <source>
        <dbReference type="ARBA" id="ARBA00022989"/>
    </source>
</evidence>
<dbReference type="Proteomes" id="UP001497444">
    <property type="component" value="Chromosome 1"/>
</dbReference>
<evidence type="ECO:0000256" key="5">
    <source>
        <dbReference type="ARBA" id="ARBA00023053"/>
    </source>
</evidence>
<feature type="transmembrane region" description="Helical" evidence="9">
    <location>
        <begin position="431"/>
        <end position="450"/>
    </location>
</feature>
<reference evidence="11 12" key="1">
    <citation type="submission" date="2024-02" db="EMBL/GenBank/DDBJ databases">
        <authorList>
            <consortium name="ELIXIR-Norway"/>
            <consortium name="Elixir Norway"/>
        </authorList>
    </citation>
    <scope>NUCLEOTIDE SEQUENCE [LARGE SCALE GENOMIC DNA]</scope>
</reference>
<dbReference type="PANTHER" id="PTHR12266">
    <property type="entry name" value="NA+/CA2+ K+ INDEPENDENT EXCHANGER"/>
    <property type="match status" value="1"/>
</dbReference>
<keyword evidence="12" id="KW-1185">Reference proteome</keyword>
<feature type="domain" description="Sodium/calcium exchanger membrane region" evidence="10">
    <location>
        <begin position="467"/>
        <end position="619"/>
    </location>
</feature>
<dbReference type="PANTHER" id="PTHR12266:SF0">
    <property type="entry name" value="MITOCHONDRIAL SODIUM_CALCIUM EXCHANGER PROTEIN"/>
    <property type="match status" value="1"/>
</dbReference>
<keyword evidence="4 9" id="KW-1133">Transmembrane helix</keyword>
<proteinExistence type="inferred from homology"/>
<gene>
    <name evidence="11" type="ORF">CSSPJE1EN1_LOCUS118</name>
</gene>
<feature type="transmembrane region" description="Helical" evidence="9">
    <location>
        <begin position="531"/>
        <end position="554"/>
    </location>
</feature>
<keyword evidence="7" id="KW-0739">Sodium transport</keyword>
<name>A0ABP0VNI5_9BRYO</name>
<feature type="transmembrane region" description="Helical" evidence="9">
    <location>
        <begin position="574"/>
        <end position="595"/>
    </location>
</feature>
<feature type="transmembrane region" description="Helical" evidence="9">
    <location>
        <begin position="198"/>
        <end position="221"/>
    </location>
</feature>
<evidence type="ECO:0000256" key="2">
    <source>
        <dbReference type="ARBA" id="ARBA00022448"/>
    </source>
</evidence>
<keyword evidence="3 9" id="KW-0812">Transmembrane</keyword>
<feature type="transmembrane region" description="Helical" evidence="9">
    <location>
        <begin position="607"/>
        <end position="631"/>
    </location>
</feature>
<evidence type="ECO:0000256" key="3">
    <source>
        <dbReference type="ARBA" id="ARBA00022692"/>
    </source>
</evidence>
<feature type="domain" description="Sodium/calcium exchanger membrane region" evidence="10">
    <location>
        <begin position="164"/>
        <end position="307"/>
    </location>
</feature>
<accession>A0ABP0VNI5</accession>
<dbReference type="EMBL" id="OZ020096">
    <property type="protein sequence ID" value="CAK9254640.1"/>
    <property type="molecule type" value="Genomic_DNA"/>
</dbReference>
<dbReference type="InterPro" id="IPR051359">
    <property type="entry name" value="CaCA_antiporter"/>
</dbReference>
<keyword evidence="2" id="KW-0813">Transport</keyword>
<feature type="transmembrane region" description="Helical" evidence="9">
    <location>
        <begin position="156"/>
        <end position="178"/>
    </location>
</feature>
<feature type="transmembrane region" description="Helical" evidence="9">
    <location>
        <begin position="233"/>
        <end position="255"/>
    </location>
</feature>
<keyword evidence="5" id="KW-0915">Sodium</keyword>
<evidence type="ECO:0000256" key="1">
    <source>
        <dbReference type="ARBA" id="ARBA00004141"/>
    </source>
</evidence>
<evidence type="ECO:0000256" key="8">
    <source>
        <dbReference type="ARBA" id="ARBA00038187"/>
    </source>
</evidence>
<sequence>MATMWKEHWPQCRLQQFVTLASWILFLVLLHTSYLHSTIPSSGSMRSETSAFELQEKGHSQKIITAPARHILSTEHQANISLEVETGEVLPLATAATGFKQNVLTRIVISKPCENVREHTGFASACAYVQANTDCHSGTLVQYTVIFYCRFAKMQLVGYLLLFIWLGMLFYMLGNTAADYFCCSLEKLTNLLRLPPTVAGVSLLPLGNGAPDVFASIAAFLQSGHSQVGLNSVLGGALFVTSVVAGSVSLAVQLYSQERSRVRLDFCCFLRDMGFFFFTLGILCAIIVAGEINFWKSVAYASIYVVYGISWNWRQHAHVAIYSHASLAGSLDLSLAAMETNPRPMWGYAEQLVELQVSFSAGCFCVQEQSCWRLCLRILELPFDLPRRLTIPVIEDDRWSRPLGIASAVLAPVLLAGVWDSKDGEPFGTSITEYLFGGSVGVVLGILAFFTTESERPPHERWLCIWVAGGFIMSIVWFYLIATELVAALVALGVILEIDSAFLGLTLLAWGNSIGDLMSNLAISLNSGDGVQIAISGCYAGPMFNTLAGLGLSFMLATWKTFPNVLVLRHDNSLFYTIGFLFLSLLWALLVLPASGMSPNKILGAGLLLLYTTFLSLQLASFLGLISFGGVDLDSNSGFLGIQIL</sequence>
<organism evidence="11 12">
    <name type="scientific">Sphagnum jensenii</name>
    <dbReference type="NCBI Taxonomy" id="128206"/>
    <lineage>
        <taxon>Eukaryota</taxon>
        <taxon>Viridiplantae</taxon>
        <taxon>Streptophyta</taxon>
        <taxon>Embryophyta</taxon>
        <taxon>Bryophyta</taxon>
        <taxon>Sphagnophytina</taxon>
        <taxon>Sphagnopsida</taxon>
        <taxon>Sphagnales</taxon>
        <taxon>Sphagnaceae</taxon>
        <taxon>Sphagnum</taxon>
    </lineage>
</organism>
<evidence type="ECO:0000259" key="10">
    <source>
        <dbReference type="Pfam" id="PF01699"/>
    </source>
</evidence>
<comment type="similarity">
    <text evidence="8">Belongs to the Ca(2+):cation antiporter (CaCA) (TC 2.A.19) family. Cation/calcium exchanger (CCX) subfamily.</text>
</comment>
<comment type="subcellular location">
    <subcellularLocation>
        <location evidence="1">Membrane</location>
        <topology evidence="1">Multi-pass membrane protein</topology>
    </subcellularLocation>
</comment>
<evidence type="ECO:0000313" key="12">
    <source>
        <dbReference type="Proteomes" id="UP001497444"/>
    </source>
</evidence>
<keyword evidence="6 9" id="KW-0472">Membrane</keyword>
<feature type="transmembrane region" description="Helical" evidence="9">
    <location>
        <begin position="20"/>
        <end position="37"/>
    </location>
</feature>
<dbReference type="InterPro" id="IPR004837">
    <property type="entry name" value="NaCa_Exmemb"/>
</dbReference>
<protein>
    <recommendedName>
        <fullName evidence="10">Sodium/calcium exchanger membrane region domain-containing protein</fullName>
    </recommendedName>
</protein>